<reference evidence="4 5" key="1">
    <citation type="submission" date="2016-03" db="EMBL/GenBank/DDBJ databases">
        <title>Draft genome sequence of the Fonsecaea monophora CBS 269.37.</title>
        <authorList>
            <person name="Bombassaro A."/>
            <person name="Vinicius W.A."/>
            <person name="De Hoog S."/>
            <person name="Sun J."/>
            <person name="Souza E.M."/>
            <person name="Raittz R.T."/>
            <person name="Costa F."/>
            <person name="Leao A.C."/>
            <person name="Tadra-Sfeir M.Z."/>
            <person name="Baura V."/>
            <person name="Balsanelli E."/>
            <person name="Pedrosa F.O."/>
            <person name="Moreno L.F."/>
            <person name="Steffens M.B."/>
            <person name="Xi L."/>
            <person name="Bocca A.L."/>
            <person name="Felipe M.S."/>
            <person name="Teixeira M."/>
            <person name="Telles Filho F.Q."/>
            <person name="Azevedo C.M."/>
            <person name="Gomes R."/>
            <person name="Vicente V.A."/>
        </authorList>
    </citation>
    <scope>NUCLEOTIDE SEQUENCE [LARGE SCALE GENOMIC DNA]</scope>
    <source>
        <strain evidence="4 5">CBS 269.37</strain>
    </source>
</reference>
<dbReference type="EMBL" id="LVKK01000005">
    <property type="protein sequence ID" value="OAG44301.1"/>
    <property type="molecule type" value="Genomic_DNA"/>
</dbReference>
<dbReference type="Gene3D" id="3.40.50.1820">
    <property type="entry name" value="alpha/beta hydrolase"/>
    <property type="match status" value="1"/>
</dbReference>
<dbReference type="GeneID" id="34596476"/>
<dbReference type="Pfam" id="PF08386">
    <property type="entry name" value="Abhydrolase_4"/>
    <property type="match status" value="1"/>
</dbReference>
<gene>
    <name evidence="4" type="ORF">AYO21_01297</name>
</gene>
<feature type="domain" description="AB hydrolase-1" evidence="2">
    <location>
        <begin position="91"/>
        <end position="245"/>
    </location>
</feature>
<dbReference type="Pfam" id="PF00561">
    <property type="entry name" value="Abhydrolase_1"/>
    <property type="match status" value="1"/>
</dbReference>
<sequence length="524" mass="56461">MPTSYEWATALFCFSITLAAAHPEILWTDCSEHVPPSDVFNATGVDLQHLPSTLKCGRLVVPMDYSKPLSESNNITLGLAMHRPVQPKGVIFFCPGGSDNAVVHAWNLALNITSPFIPDFSDLTDYDLMMMDIRGTYSSNPLNVSLDTVLPLFNPYPTSQDEFNTAKEIAAAAIQSWVDSSSPPGIVGHVGTREVVQDYNQIRQALGYEKIHFIGASYGSYRALQFAQTYPHSVGRFVLDAVVPHGVCPAQQAEHEMAAANRVLLRADAYCQNNSSCPFSGAGKGSVPEAYREIIKTASNSSIDTVWAIQATITGLLQDQPDFPQIIDLIAALSMNISALDALPQQALTAGSIVAYVLECGDSPLTTTFSGFQKSLNAGLADEGLTKIDDSLIPTTSVKQQLVQLACSAWPFDTTPLVPIRTEIPMLVVTADFDGSAPTEWTTLTMPDIPNGHLVVRHGDDHVSFNLPAQSSTAIAKRFLRTGILPGHSNNTFVTVYASPVKRGPIADPYSVPTGFQDGDVDSA</sequence>
<keyword evidence="1" id="KW-0732">Signal</keyword>
<evidence type="ECO:0000259" key="2">
    <source>
        <dbReference type="Pfam" id="PF00561"/>
    </source>
</evidence>
<feature type="chain" id="PRO_5008061224" description="AB hydrolase-1 domain-containing protein" evidence="1">
    <location>
        <begin position="22"/>
        <end position="524"/>
    </location>
</feature>
<evidence type="ECO:0000313" key="5">
    <source>
        <dbReference type="Proteomes" id="UP000077002"/>
    </source>
</evidence>
<dbReference type="InterPro" id="IPR000073">
    <property type="entry name" value="AB_hydrolase_1"/>
</dbReference>
<evidence type="ECO:0000259" key="3">
    <source>
        <dbReference type="Pfam" id="PF08386"/>
    </source>
</evidence>
<dbReference type="Proteomes" id="UP000077002">
    <property type="component" value="Unassembled WGS sequence"/>
</dbReference>
<comment type="caution">
    <text evidence="4">The sequence shown here is derived from an EMBL/GenBank/DDBJ whole genome shotgun (WGS) entry which is preliminary data.</text>
</comment>
<feature type="domain" description="Peptidase S33 tripeptidyl aminopeptidase-like C-terminal" evidence="3">
    <location>
        <begin position="403"/>
        <end position="487"/>
    </location>
</feature>
<protein>
    <recommendedName>
        <fullName evidence="6">AB hydrolase-1 domain-containing protein</fullName>
    </recommendedName>
</protein>
<evidence type="ECO:0008006" key="6">
    <source>
        <dbReference type="Google" id="ProtNLM"/>
    </source>
</evidence>
<feature type="signal peptide" evidence="1">
    <location>
        <begin position="1"/>
        <end position="21"/>
    </location>
</feature>
<organism evidence="4 5">
    <name type="scientific">Fonsecaea monophora</name>
    <dbReference type="NCBI Taxonomy" id="254056"/>
    <lineage>
        <taxon>Eukaryota</taxon>
        <taxon>Fungi</taxon>
        <taxon>Dikarya</taxon>
        <taxon>Ascomycota</taxon>
        <taxon>Pezizomycotina</taxon>
        <taxon>Eurotiomycetes</taxon>
        <taxon>Chaetothyriomycetidae</taxon>
        <taxon>Chaetothyriales</taxon>
        <taxon>Herpotrichiellaceae</taxon>
        <taxon>Fonsecaea</taxon>
    </lineage>
</organism>
<dbReference type="InterPro" id="IPR013595">
    <property type="entry name" value="Pept_S33_TAP-like_C"/>
</dbReference>
<dbReference type="SUPFAM" id="SSF53474">
    <property type="entry name" value="alpha/beta-Hydrolases"/>
    <property type="match status" value="1"/>
</dbReference>
<evidence type="ECO:0000256" key="1">
    <source>
        <dbReference type="SAM" id="SignalP"/>
    </source>
</evidence>
<evidence type="ECO:0000313" key="4">
    <source>
        <dbReference type="EMBL" id="OAG44301.1"/>
    </source>
</evidence>
<keyword evidence="5" id="KW-1185">Reference proteome</keyword>
<name>A0A177FKJ4_9EURO</name>
<proteinExistence type="predicted"/>
<dbReference type="AlphaFoldDB" id="A0A177FKJ4"/>
<dbReference type="RefSeq" id="XP_022516253.1">
    <property type="nucleotide sequence ID" value="XM_022651280.1"/>
</dbReference>
<dbReference type="InterPro" id="IPR029058">
    <property type="entry name" value="AB_hydrolase_fold"/>
</dbReference>
<dbReference type="OrthoDB" id="425534at2759"/>
<accession>A0A177FKJ4</accession>